<evidence type="ECO:0000256" key="2">
    <source>
        <dbReference type="SAM" id="Phobius"/>
    </source>
</evidence>
<keyword evidence="2" id="KW-1133">Transmembrane helix</keyword>
<feature type="transmembrane region" description="Helical" evidence="2">
    <location>
        <begin position="21"/>
        <end position="41"/>
    </location>
</feature>
<dbReference type="RefSeq" id="WP_379774083.1">
    <property type="nucleotide sequence ID" value="NZ_JBHSMZ010000016.1"/>
</dbReference>
<evidence type="ECO:0008006" key="5">
    <source>
        <dbReference type="Google" id="ProtNLM"/>
    </source>
</evidence>
<keyword evidence="2" id="KW-0812">Transmembrane</keyword>
<dbReference type="Proteomes" id="UP001596086">
    <property type="component" value="Unassembled WGS sequence"/>
</dbReference>
<sequence length="487" mass="52692">MNLDATFRPDRSSMLEPWRRHPWLIASLAAHGVLAAGLYMAGPVHVAIKRDDGLRAQVAQSLQHTGQRQMRRELRTMEEIRDALAESAGVAGGEGKGKGGKDAPRSPDPAVRARELARQIEQVQQKIRATELARVLRIPEAEALKRVQRDEARKPGPAPTRHASPEVQVAQLAQQAKAALAQRRAQLLAQQQGVAIKPEAGEMKPGRPQGGKAGQGPGGGKSAGQGGPGQGNGQMSGQGGQGGRPGGSGIAQDSASRGSKVEALASGLALGAPGAITGSSIDMSSNAFSDSRSFGAYVQPPPVDAASMRTGRGHTIGAGGAYANRIFLDTWYVIGPFEGAGHDSQNAVYPPERGVDLDAVYYGKNDRPVRWTFQQDAHYPSIPLPRAENAVYYAYTEVVVDRDMDLWVWIGGDDDTKMWFNDRLVWLSGDNVDKPWYRQPFMTLPERHTLNLSEGQRRLHFNKGRNSILLKLYNGVDLMFYSVVLSK</sequence>
<protein>
    <recommendedName>
        <fullName evidence="5">PA14 domain-containing protein</fullName>
    </recommendedName>
</protein>
<organism evidence="3 4">
    <name type="scientific">Massilia aerilata</name>
    <dbReference type="NCBI Taxonomy" id="453817"/>
    <lineage>
        <taxon>Bacteria</taxon>
        <taxon>Pseudomonadati</taxon>
        <taxon>Pseudomonadota</taxon>
        <taxon>Betaproteobacteria</taxon>
        <taxon>Burkholderiales</taxon>
        <taxon>Oxalobacteraceae</taxon>
        <taxon>Telluria group</taxon>
        <taxon>Massilia</taxon>
    </lineage>
</organism>
<accession>A0ABW0S1P8</accession>
<comment type="caution">
    <text evidence="3">The sequence shown here is derived from an EMBL/GenBank/DDBJ whole genome shotgun (WGS) entry which is preliminary data.</text>
</comment>
<evidence type="ECO:0000313" key="4">
    <source>
        <dbReference type="Proteomes" id="UP001596086"/>
    </source>
</evidence>
<evidence type="ECO:0000313" key="3">
    <source>
        <dbReference type="EMBL" id="MFC5550858.1"/>
    </source>
</evidence>
<proteinExistence type="predicted"/>
<feature type="region of interest" description="Disordered" evidence="1">
    <location>
        <begin position="146"/>
        <end position="165"/>
    </location>
</feature>
<dbReference type="EMBL" id="JBHSMZ010000016">
    <property type="protein sequence ID" value="MFC5550858.1"/>
    <property type="molecule type" value="Genomic_DNA"/>
</dbReference>
<feature type="compositionally biased region" description="Basic and acidic residues" evidence="1">
    <location>
        <begin position="95"/>
        <end position="112"/>
    </location>
</feature>
<feature type="region of interest" description="Disordered" evidence="1">
    <location>
        <begin position="197"/>
        <end position="258"/>
    </location>
</feature>
<feature type="region of interest" description="Disordered" evidence="1">
    <location>
        <begin position="86"/>
        <end position="112"/>
    </location>
</feature>
<keyword evidence="4" id="KW-1185">Reference proteome</keyword>
<feature type="compositionally biased region" description="Gly residues" evidence="1">
    <location>
        <begin position="208"/>
        <end position="249"/>
    </location>
</feature>
<keyword evidence="2" id="KW-0472">Membrane</keyword>
<reference evidence="4" key="1">
    <citation type="journal article" date="2019" name="Int. J. Syst. Evol. Microbiol.">
        <title>The Global Catalogue of Microorganisms (GCM) 10K type strain sequencing project: providing services to taxonomists for standard genome sequencing and annotation.</title>
        <authorList>
            <consortium name="The Broad Institute Genomics Platform"/>
            <consortium name="The Broad Institute Genome Sequencing Center for Infectious Disease"/>
            <person name="Wu L."/>
            <person name="Ma J."/>
        </authorList>
    </citation>
    <scope>NUCLEOTIDE SEQUENCE [LARGE SCALE GENOMIC DNA]</scope>
    <source>
        <strain evidence="4">CGMCC 4.5798</strain>
    </source>
</reference>
<gene>
    <name evidence="3" type="ORF">ACFPO9_20260</name>
</gene>
<evidence type="ECO:0000256" key="1">
    <source>
        <dbReference type="SAM" id="MobiDB-lite"/>
    </source>
</evidence>
<name>A0ABW0S1P8_9BURK</name>